<organism evidence="1">
    <name type="scientific">viral metagenome</name>
    <dbReference type="NCBI Taxonomy" id="1070528"/>
    <lineage>
        <taxon>unclassified sequences</taxon>
        <taxon>metagenomes</taxon>
        <taxon>organismal metagenomes</taxon>
    </lineage>
</organism>
<dbReference type="AlphaFoldDB" id="A0A6C0C8Z7"/>
<name>A0A6C0C8Z7_9ZZZZ</name>
<reference evidence="1" key="1">
    <citation type="journal article" date="2020" name="Nature">
        <title>Giant virus diversity and host interactions through global metagenomics.</title>
        <authorList>
            <person name="Schulz F."/>
            <person name="Roux S."/>
            <person name="Paez-Espino D."/>
            <person name="Jungbluth S."/>
            <person name="Walsh D.A."/>
            <person name="Denef V.J."/>
            <person name="McMahon K.D."/>
            <person name="Konstantinidis K.T."/>
            <person name="Eloe-Fadrosh E.A."/>
            <person name="Kyrpides N.C."/>
            <person name="Woyke T."/>
        </authorList>
    </citation>
    <scope>NUCLEOTIDE SEQUENCE</scope>
    <source>
        <strain evidence="1">GVMAG-M-3300020192-26</strain>
    </source>
</reference>
<proteinExistence type="predicted"/>
<sequence>MDENLRNICLYGTYYNPADNHYGRKCDVICDRCFRHNLDISIGWQKLDLCLKCVQIINDQLKQPERETVKPAEIKTYMLQNQFLGEERVTKMRQLFYTKGN</sequence>
<dbReference type="EMBL" id="MN739352">
    <property type="protein sequence ID" value="QHS99963.1"/>
    <property type="molecule type" value="Genomic_DNA"/>
</dbReference>
<accession>A0A6C0C8Z7</accession>
<evidence type="ECO:0000313" key="1">
    <source>
        <dbReference type="EMBL" id="QHS99963.1"/>
    </source>
</evidence>
<protein>
    <submittedName>
        <fullName evidence="1">Uncharacterized protein</fullName>
    </submittedName>
</protein>